<dbReference type="SMART" id="SM01114">
    <property type="entry name" value="CXC"/>
    <property type="match status" value="2"/>
</dbReference>
<reference evidence="6" key="3">
    <citation type="submission" date="2025-09" db="UniProtKB">
        <authorList>
            <consortium name="Ensembl"/>
        </authorList>
    </citation>
    <scope>IDENTIFICATION</scope>
</reference>
<dbReference type="GO" id="GO:0005634">
    <property type="term" value="C:nucleus"/>
    <property type="evidence" value="ECO:0007669"/>
    <property type="project" value="UniProtKB-SubCell"/>
</dbReference>
<organism evidence="6 7">
    <name type="scientific">Pygocentrus nattereri</name>
    <name type="common">Red-bellied piranha</name>
    <dbReference type="NCBI Taxonomy" id="42514"/>
    <lineage>
        <taxon>Eukaryota</taxon>
        <taxon>Metazoa</taxon>
        <taxon>Chordata</taxon>
        <taxon>Craniata</taxon>
        <taxon>Vertebrata</taxon>
        <taxon>Euteleostomi</taxon>
        <taxon>Actinopterygii</taxon>
        <taxon>Neopterygii</taxon>
        <taxon>Teleostei</taxon>
        <taxon>Ostariophysi</taxon>
        <taxon>Characiformes</taxon>
        <taxon>Characoidei</taxon>
        <taxon>Pygocentrus</taxon>
    </lineage>
</organism>
<dbReference type="Pfam" id="PF03638">
    <property type="entry name" value="TCR"/>
    <property type="match status" value="2"/>
</dbReference>
<dbReference type="InterPro" id="IPR005172">
    <property type="entry name" value="CRC"/>
</dbReference>
<dbReference type="GeneID" id="108443071"/>
<reference evidence="6 7" key="1">
    <citation type="submission" date="2020-10" db="EMBL/GenBank/DDBJ databases">
        <title>Pygocentrus nattereri (red-bellied piranha) genome, fPygNat1, primary haplotype.</title>
        <authorList>
            <person name="Myers G."/>
            <person name="Meyer A."/>
            <person name="Karagic N."/>
            <person name="Pippel M."/>
            <person name="Winkler S."/>
            <person name="Tracey A."/>
            <person name="Wood J."/>
            <person name="Formenti G."/>
            <person name="Howe K."/>
            <person name="Fedrigo O."/>
            <person name="Jarvis E.D."/>
        </authorList>
    </citation>
    <scope>NUCLEOTIDE SEQUENCE [LARGE SCALE GENOMIC DNA]</scope>
</reference>
<evidence type="ECO:0000259" key="5">
    <source>
        <dbReference type="PROSITE" id="PS51634"/>
    </source>
</evidence>
<dbReference type="OMA" id="GALFRMS"/>
<keyword evidence="7" id="KW-1185">Reference proteome</keyword>
<dbReference type="OrthoDB" id="6283463at2759"/>
<dbReference type="Ensembl" id="ENSPNAT00000002100.2">
    <property type="protein sequence ID" value="ENSPNAP00000007276.1"/>
    <property type="gene ID" value="ENSPNAG00000002569.2"/>
</dbReference>
<proteinExistence type="inferred from homology"/>
<dbReference type="CTD" id="9633"/>
<comment type="similarity">
    <text evidence="2">Belongs to the lin-54 family.</text>
</comment>
<evidence type="ECO:0000256" key="1">
    <source>
        <dbReference type="ARBA" id="ARBA00004123"/>
    </source>
</evidence>
<evidence type="ECO:0000313" key="7">
    <source>
        <dbReference type="Proteomes" id="UP001501920"/>
    </source>
</evidence>
<dbReference type="GO" id="GO:0006355">
    <property type="term" value="P:regulation of DNA-templated transcription"/>
    <property type="evidence" value="ECO:0007669"/>
    <property type="project" value="TreeGrafter"/>
</dbReference>
<reference evidence="6" key="2">
    <citation type="submission" date="2025-08" db="UniProtKB">
        <authorList>
            <consortium name="Ensembl"/>
        </authorList>
    </citation>
    <scope>IDENTIFICATION</scope>
</reference>
<feature type="domain" description="CRC" evidence="5">
    <location>
        <begin position="346"/>
        <end position="459"/>
    </location>
</feature>
<sequence>MNDFSGPECRYQRDLSRGSFVPSHCHLEFSTSFNEGVHSGPVQHYRDHRALLYTTHQDGPGCPGVDKSLRDDDLDCYRFYCPVSSDPSPSLAQYSSVSYPDYLLHQAGPCHFLSPPPGLGKHAPHPWTPEEAFLCGMPSAEMREAVASINSEGADELYKQACSRHKSAGELRQCNQLDMGQNSSHPLTVLMPPREKTGEKLAVQNGNMCQVVCDVNGGGQMVLLNHCSPSQIIHPMVLGHSVSSAEPPLYTADHPHSPEHCPLQGRGDGPVSQVPGGYTSPPYLSSFTNSNTHPSSNLISTAPGYTFNTMPGPYTSQFHQTPCAARADTVETRHSGAQTVRAWERSKKPCNCTKSQCLKLYCDCFANGEFCSNCKCINCCNNIEHESERYRAIKTCLERNPAAFRPKISNRKLGDVKNRHTKGCNCKRSGCLKNYCECYEAKIMCSSTCKCVGCRNYDGSPVRQHTAWQSPDATDIYSTGSKCPLSCITPDVVEATCGCLLAQAEEAEREGHTRPHAERLILEEFGQCLTQIVRSIFKSTGVQW</sequence>
<evidence type="ECO:0000313" key="6">
    <source>
        <dbReference type="Ensembl" id="ENSPNAP00000007276.1"/>
    </source>
</evidence>
<name>A0A3B4C8P0_PYGNA</name>
<evidence type="ECO:0000256" key="3">
    <source>
        <dbReference type="ARBA" id="ARBA00023242"/>
    </source>
</evidence>
<dbReference type="RefSeq" id="XP_017578974.1">
    <property type="nucleotide sequence ID" value="XM_017723485.1"/>
</dbReference>
<dbReference type="InterPro" id="IPR028307">
    <property type="entry name" value="Lin-54_fam"/>
</dbReference>
<dbReference type="PANTHER" id="PTHR12446">
    <property type="entry name" value="TESMIN/TSO1-RELATED"/>
    <property type="match status" value="1"/>
</dbReference>
<evidence type="ECO:0000256" key="2">
    <source>
        <dbReference type="ARBA" id="ARBA00007267"/>
    </source>
</evidence>
<evidence type="ECO:0000256" key="4">
    <source>
        <dbReference type="SAM" id="MobiDB-lite"/>
    </source>
</evidence>
<dbReference type="AlphaFoldDB" id="A0A3B4C8P0"/>
<dbReference type="InterPro" id="IPR033467">
    <property type="entry name" value="Tesmin/TSO1-like_CXC"/>
</dbReference>
<keyword evidence="3" id="KW-0539">Nucleus</keyword>
<accession>A0A3B4C8P0</accession>
<comment type="subcellular location">
    <subcellularLocation>
        <location evidence="1">Nucleus</location>
    </subcellularLocation>
</comment>
<dbReference type="Proteomes" id="UP001501920">
    <property type="component" value="Chromosome 8"/>
</dbReference>
<feature type="region of interest" description="Disordered" evidence="4">
    <location>
        <begin position="256"/>
        <end position="276"/>
    </location>
</feature>
<dbReference type="PROSITE" id="PS51634">
    <property type="entry name" value="CRC"/>
    <property type="match status" value="1"/>
</dbReference>
<protein>
    <recommendedName>
        <fullName evidence="5">CRC domain-containing protein</fullName>
    </recommendedName>
</protein>
<dbReference type="PANTHER" id="PTHR12446:SF34">
    <property type="entry name" value="PROTEIN LIN-54 HOMOLOG"/>
    <property type="match status" value="1"/>
</dbReference>
<dbReference type="GeneTree" id="ENSGT00940000155881"/>
<dbReference type="STRING" id="42514.ENSPNAP00000007276"/>